<keyword evidence="5" id="KW-0547">Nucleotide-binding</keyword>
<keyword evidence="7" id="KW-0067">ATP-binding</keyword>
<keyword evidence="9" id="KW-0299">Galactose metabolism</keyword>
<proteinExistence type="inferred from homology"/>
<dbReference type="FunFam" id="3.30.70.890:FF:000001">
    <property type="entry name" value="Galactokinase"/>
    <property type="match status" value="1"/>
</dbReference>
<dbReference type="InterPro" id="IPR006204">
    <property type="entry name" value="GHMP_kinase_N_dom"/>
</dbReference>
<dbReference type="AlphaFoldDB" id="A0A5C6FXV9"/>
<name>A0A5C6FXV9_9PLAN</name>
<reference evidence="15 16" key="1">
    <citation type="submission" date="2019-02" db="EMBL/GenBank/DDBJ databases">
        <title>Deep-cultivation of Planctomycetes and their phenomic and genomic characterization uncovers novel biology.</title>
        <authorList>
            <person name="Wiegand S."/>
            <person name="Jogler M."/>
            <person name="Boedeker C."/>
            <person name="Pinto D."/>
            <person name="Vollmers J."/>
            <person name="Rivas-Marin E."/>
            <person name="Kohn T."/>
            <person name="Peeters S.H."/>
            <person name="Heuer A."/>
            <person name="Rast P."/>
            <person name="Oberbeckmann S."/>
            <person name="Bunk B."/>
            <person name="Jeske O."/>
            <person name="Meyerdierks A."/>
            <person name="Storesund J.E."/>
            <person name="Kallscheuer N."/>
            <person name="Luecker S."/>
            <person name="Lage O.M."/>
            <person name="Pohl T."/>
            <person name="Merkel B.J."/>
            <person name="Hornburger P."/>
            <person name="Mueller R.-W."/>
            <person name="Bruemmer F."/>
            <person name="Labrenz M."/>
            <person name="Spormann A.M."/>
            <person name="Op Den Camp H."/>
            <person name="Overmann J."/>
            <person name="Amann R."/>
            <person name="Jetten M.S.M."/>
            <person name="Mascher T."/>
            <person name="Medema M.H."/>
            <person name="Devos D.P."/>
            <person name="Kaster A.-K."/>
            <person name="Ovreas L."/>
            <person name="Rohde M."/>
            <person name="Galperin M.Y."/>
            <person name="Jogler C."/>
        </authorList>
    </citation>
    <scope>NUCLEOTIDE SEQUENCE [LARGE SCALE GENOMIC DNA]</scope>
    <source>
        <strain evidence="15 16">V7</strain>
    </source>
</reference>
<comment type="caution">
    <text evidence="15">The sequence shown here is derived from an EMBL/GenBank/DDBJ whole genome shotgun (WGS) entry which is preliminary data.</text>
</comment>
<evidence type="ECO:0000256" key="9">
    <source>
        <dbReference type="ARBA" id="ARBA00023144"/>
    </source>
</evidence>
<dbReference type="GO" id="GO:0005829">
    <property type="term" value="C:cytosol"/>
    <property type="evidence" value="ECO:0007669"/>
    <property type="project" value="TreeGrafter"/>
</dbReference>
<dbReference type="Pfam" id="PF10509">
    <property type="entry name" value="GalKase_gal_bdg"/>
    <property type="match status" value="1"/>
</dbReference>
<evidence type="ECO:0000259" key="12">
    <source>
        <dbReference type="Pfam" id="PF00288"/>
    </source>
</evidence>
<keyword evidence="6 15" id="KW-0418">Kinase</keyword>
<dbReference type="NCBIfam" id="TIGR00131">
    <property type="entry name" value="gal_kin"/>
    <property type="match status" value="1"/>
</dbReference>
<evidence type="ECO:0000259" key="13">
    <source>
        <dbReference type="Pfam" id="PF08544"/>
    </source>
</evidence>
<keyword evidence="3 15" id="KW-0808">Transferase</keyword>
<evidence type="ECO:0000256" key="6">
    <source>
        <dbReference type="ARBA" id="ARBA00022777"/>
    </source>
</evidence>
<dbReference type="PROSITE" id="PS00106">
    <property type="entry name" value="GALACTOKINASE"/>
    <property type="match status" value="1"/>
</dbReference>
<evidence type="ECO:0000259" key="14">
    <source>
        <dbReference type="Pfam" id="PF10509"/>
    </source>
</evidence>
<dbReference type="OrthoDB" id="250531at2"/>
<evidence type="ECO:0000256" key="2">
    <source>
        <dbReference type="ARBA" id="ARBA00022490"/>
    </source>
</evidence>
<evidence type="ECO:0000313" key="16">
    <source>
        <dbReference type="Proteomes" id="UP000316476"/>
    </source>
</evidence>
<evidence type="ECO:0000256" key="10">
    <source>
        <dbReference type="ARBA" id="ARBA00023277"/>
    </source>
</evidence>
<evidence type="ECO:0000256" key="4">
    <source>
        <dbReference type="ARBA" id="ARBA00022723"/>
    </source>
</evidence>
<dbReference type="Proteomes" id="UP000316476">
    <property type="component" value="Unassembled WGS sequence"/>
</dbReference>
<evidence type="ECO:0000256" key="11">
    <source>
        <dbReference type="NCBIfam" id="TIGR00131"/>
    </source>
</evidence>
<dbReference type="EC" id="2.7.1.6" evidence="11"/>
<dbReference type="Gene3D" id="3.30.230.10">
    <property type="match status" value="1"/>
</dbReference>
<dbReference type="EMBL" id="SJPZ01000001">
    <property type="protein sequence ID" value="TWU67184.1"/>
    <property type="molecule type" value="Genomic_DNA"/>
</dbReference>
<dbReference type="InterPro" id="IPR019741">
    <property type="entry name" value="Galactokinase_CS"/>
</dbReference>
<dbReference type="GO" id="GO:0004335">
    <property type="term" value="F:galactokinase activity"/>
    <property type="evidence" value="ECO:0007669"/>
    <property type="project" value="UniProtKB-UniRule"/>
</dbReference>
<dbReference type="RefSeq" id="WP_146413644.1">
    <property type="nucleotide sequence ID" value="NZ_SJPZ01000001.1"/>
</dbReference>
<dbReference type="InterPro" id="IPR036554">
    <property type="entry name" value="GHMP_kinase_C_sf"/>
</dbReference>
<dbReference type="PROSITE" id="PS00627">
    <property type="entry name" value="GHMP_KINASES_ATP"/>
    <property type="match status" value="1"/>
</dbReference>
<dbReference type="Pfam" id="PF00288">
    <property type="entry name" value="GHMP_kinases_N"/>
    <property type="match status" value="1"/>
</dbReference>
<evidence type="ECO:0000313" key="15">
    <source>
        <dbReference type="EMBL" id="TWU67184.1"/>
    </source>
</evidence>
<evidence type="ECO:0000256" key="1">
    <source>
        <dbReference type="ARBA" id="ARBA00006566"/>
    </source>
</evidence>
<dbReference type="FunFam" id="3.30.230.10:FF:000017">
    <property type="entry name" value="Galactokinase"/>
    <property type="match status" value="1"/>
</dbReference>
<protein>
    <recommendedName>
        <fullName evidence="11">Galactokinase</fullName>
        <ecNumber evidence="11">2.7.1.6</ecNumber>
    </recommendedName>
</protein>
<keyword evidence="2" id="KW-0963">Cytoplasm</keyword>
<keyword evidence="10" id="KW-0119">Carbohydrate metabolism</keyword>
<dbReference type="GO" id="GO:0005524">
    <property type="term" value="F:ATP binding"/>
    <property type="evidence" value="ECO:0007669"/>
    <property type="project" value="UniProtKB-UniRule"/>
</dbReference>
<dbReference type="PANTHER" id="PTHR10457:SF7">
    <property type="entry name" value="GALACTOKINASE-RELATED"/>
    <property type="match status" value="1"/>
</dbReference>
<dbReference type="InterPro" id="IPR014721">
    <property type="entry name" value="Ribsml_uS5_D2-typ_fold_subgr"/>
</dbReference>
<feature type="domain" description="GHMP kinase N-terminal" evidence="12">
    <location>
        <begin position="120"/>
        <end position="189"/>
    </location>
</feature>
<feature type="domain" description="GHMP kinase C-terminal" evidence="13">
    <location>
        <begin position="288"/>
        <end position="372"/>
    </location>
</feature>
<dbReference type="SUPFAM" id="SSF54211">
    <property type="entry name" value="Ribosomal protein S5 domain 2-like"/>
    <property type="match status" value="1"/>
</dbReference>
<dbReference type="InterPro" id="IPR020568">
    <property type="entry name" value="Ribosomal_Su5_D2-typ_SF"/>
</dbReference>
<accession>A0A5C6FXV9</accession>
<keyword evidence="4" id="KW-0479">Metal-binding</keyword>
<dbReference type="Gene3D" id="3.30.70.890">
    <property type="entry name" value="GHMP kinase, C-terminal domain"/>
    <property type="match status" value="1"/>
</dbReference>
<keyword evidence="8" id="KW-0460">Magnesium</keyword>
<organism evidence="15 16">
    <name type="scientific">Crateriforma conspicua</name>
    <dbReference type="NCBI Taxonomy" id="2527996"/>
    <lineage>
        <taxon>Bacteria</taxon>
        <taxon>Pseudomonadati</taxon>
        <taxon>Planctomycetota</taxon>
        <taxon>Planctomycetia</taxon>
        <taxon>Planctomycetales</taxon>
        <taxon>Planctomycetaceae</taxon>
        <taxon>Crateriforma</taxon>
    </lineage>
</organism>
<dbReference type="PIRSF" id="PIRSF000530">
    <property type="entry name" value="Galactokinase"/>
    <property type="match status" value="1"/>
</dbReference>
<sequence length="398" mass="42625">MTALSPTESTEALCRRARDEFESRFGRPATIVVAAPGRVNLIGEHIDYNDGFVLPMSIERYVVIAADTNDDDAVRLYSVDLRQDAAYQTGHDHQPGEKGWSKYPQGVLAGFAGQGIDSLAFDAAFTSNVPLGGGLSSSAALEVATATLVEAISGKTLGLADKALLAQKAEHDFAGVPCGIMDQFSSVFGRDGEFMLLDCRSQEIEAVPFARDDVSIVITNSNVKHELAGGEYAQRRQQCDEAKQILEADNWRDVTADDLARCKDELGDERFRRARHIIGEIARTLETAKALQSGDLDTVGRLMYDSHNSLRDDYEVSCGELDCLVDLAEKIGPEGGVYGSRMTGGGFGGCTVSLVDSAKASDVIAAMADGYEKATGKTADAFASRPARGAHIVQNDLG</sequence>
<evidence type="ECO:0000256" key="5">
    <source>
        <dbReference type="ARBA" id="ARBA00022741"/>
    </source>
</evidence>
<evidence type="ECO:0000256" key="8">
    <source>
        <dbReference type="ARBA" id="ARBA00022842"/>
    </source>
</evidence>
<dbReference type="GO" id="GO:0006012">
    <property type="term" value="P:galactose metabolic process"/>
    <property type="evidence" value="ECO:0007669"/>
    <property type="project" value="UniProtKB-UniRule"/>
</dbReference>
<dbReference type="Pfam" id="PF08544">
    <property type="entry name" value="GHMP_kinases_C"/>
    <property type="match status" value="1"/>
</dbReference>
<dbReference type="InterPro" id="IPR006206">
    <property type="entry name" value="Mevalonate/galactokinase"/>
</dbReference>
<dbReference type="PRINTS" id="PR00473">
    <property type="entry name" value="GALCTOKINASE"/>
</dbReference>
<gene>
    <name evidence="15" type="primary">galK</name>
    <name evidence="15" type="ORF">V7x_27570</name>
</gene>
<dbReference type="GO" id="GO:0046872">
    <property type="term" value="F:metal ion binding"/>
    <property type="evidence" value="ECO:0007669"/>
    <property type="project" value="UniProtKB-KW"/>
</dbReference>
<evidence type="ECO:0000256" key="7">
    <source>
        <dbReference type="ARBA" id="ARBA00022840"/>
    </source>
</evidence>
<dbReference type="InterPro" id="IPR019539">
    <property type="entry name" value="GalKase_N"/>
</dbReference>
<feature type="domain" description="Galactokinase N-terminal" evidence="14">
    <location>
        <begin position="20"/>
        <end position="66"/>
    </location>
</feature>
<dbReference type="InterPro" id="IPR013750">
    <property type="entry name" value="GHMP_kinase_C_dom"/>
</dbReference>
<dbReference type="SUPFAM" id="SSF55060">
    <property type="entry name" value="GHMP Kinase, C-terminal domain"/>
    <property type="match status" value="1"/>
</dbReference>
<evidence type="ECO:0000256" key="3">
    <source>
        <dbReference type="ARBA" id="ARBA00022679"/>
    </source>
</evidence>
<dbReference type="InterPro" id="IPR006203">
    <property type="entry name" value="GHMP_knse_ATP-bd_CS"/>
</dbReference>
<dbReference type="InterPro" id="IPR000705">
    <property type="entry name" value="Galactokinase"/>
</dbReference>
<dbReference type="PRINTS" id="PR00959">
    <property type="entry name" value="MEVGALKINASE"/>
</dbReference>
<dbReference type="PANTHER" id="PTHR10457">
    <property type="entry name" value="MEVALONATE KINASE/GALACTOKINASE"/>
    <property type="match status" value="1"/>
</dbReference>
<comment type="similarity">
    <text evidence="1">Belongs to the GHMP kinase family. GalK subfamily.</text>
</comment>